<proteinExistence type="predicted"/>
<organism evidence="4 5">
    <name type="scientific">Peltaster fructicola</name>
    <dbReference type="NCBI Taxonomy" id="286661"/>
    <lineage>
        <taxon>Eukaryota</taxon>
        <taxon>Fungi</taxon>
        <taxon>Dikarya</taxon>
        <taxon>Ascomycota</taxon>
        <taxon>Pezizomycotina</taxon>
        <taxon>Dothideomycetes</taxon>
        <taxon>Dothideomycetes incertae sedis</taxon>
        <taxon>Peltaster</taxon>
    </lineage>
</organism>
<dbReference type="EMBL" id="CP051139">
    <property type="protein sequence ID" value="QIW95626.1"/>
    <property type="molecule type" value="Genomic_DNA"/>
</dbReference>
<dbReference type="PANTHER" id="PTHR12215:SF10">
    <property type="entry name" value="L-AMINOADIPATE-SEMIALDEHYDE DEHYDROGENASE-PHOSPHOPANTETHEINYL TRANSFERASE"/>
    <property type="match status" value="1"/>
</dbReference>
<keyword evidence="5" id="KW-1185">Reference proteome</keyword>
<feature type="domain" description="4'-phosphopantetheinyl transferase N-terminal" evidence="3">
    <location>
        <begin position="45"/>
        <end position="133"/>
    </location>
</feature>
<dbReference type="InterPro" id="IPR050559">
    <property type="entry name" value="P-Pant_transferase_sf"/>
</dbReference>
<dbReference type="GO" id="GO:0000287">
    <property type="term" value="F:magnesium ion binding"/>
    <property type="evidence" value="ECO:0007669"/>
    <property type="project" value="InterPro"/>
</dbReference>
<dbReference type="PANTHER" id="PTHR12215">
    <property type="entry name" value="PHOSPHOPANTETHEINE TRANSFERASE"/>
    <property type="match status" value="1"/>
</dbReference>
<dbReference type="InterPro" id="IPR055066">
    <property type="entry name" value="AASDHPPT_N"/>
</dbReference>
<gene>
    <name evidence="4" type="ORF">AMS68_001144</name>
</gene>
<dbReference type="SUPFAM" id="SSF56214">
    <property type="entry name" value="4'-phosphopantetheinyl transferase"/>
    <property type="match status" value="2"/>
</dbReference>
<evidence type="ECO:0000259" key="3">
    <source>
        <dbReference type="Pfam" id="PF22624"/>
    </source>
</evidence>
<dbReference type="Gene3D" id="3.90.470.20">
    <property type="entry name" value="4'-phosphopantetheinyl transferase domain"/>
    <property type="match status" value="2"/>
</dbReference>
<dbReference type="OrthoDB" id="26719at2759"/>
<evidence type="ECO:0000256" key="2">
    <source>
        <dbReference type="ARBA" id="ARBA00022679"/>
    </source>
</evidence>
<protein>
    <recommendedName>
        <fullName evidence="1">holo-[acyl-carrier-protein] synthase</fullName>
        <ecNumber evidence="1">2.7.8.7</ecNumber>
    </recommendedName>
</protein>
<evidence type="ECO:0000313" key="4">
    <source>
        <dbReference type="EMBL" id="QIW95626.1"/>
    </source>
</evidence>
<dbReference type="EC" id="2.7.8.7" evidence="1"/>
<keyword evidence="2" id="KW-0808">Transferase</keyword>
<dbReference type="Proteomes" id="UP000503462">
    <property type="component" value="Chromosome 1"/>
</dbReference>
<evidence type="ECO:0000256" key="1">
    <source>
        <dbReference type="ARBA" id="ARBA00013172"/>
    </source>
</evidence>
<dbReference type="GO" id="GO:0008897">
    <property type="term" value="F:holo-[acyl-carrier-protein] synthase activity"/>
    <property type="evidence" value="ECO:0007669"/>
    <property type="project" value="UniProtKB-EC"/>
</dbReference>
<dbReference type="GO" id="GO:0019878">
    <property type="term" value="P:lysine biosynthetic process via aminoadipic acid"/>
    <property type="evidence" value="ECO:0007669"/>
    <property type="project" value="TreeGrafter"/>
</dbReference>
<dbReference type="GO" id="GO:0005829">
    <property type="term" value="C:cytosol"/>
    <property type="evidence" value="ECO:0007669"/>
    <property type="project" value="TreeGrafter"/>
</dbReference>
<dbReference type="Pfam" id="PF22624">
    <property type="entry name" value="AASDHPPT_N"/>
    <property type="match status" value="1"/>
</dbReference>
<reference evidence="4 5" key="1">
    <citation type="journal article" date="2016" name="Sci. Rep.">
        <title>Peltaster fructicola genome reveals evolution from an invasive phytopathogen to an ectophytic parasite.</title>
        <authorList>
            <person name="Xu C."/>
            <person name="Chen H."/>
            <person name="Gleason M.L."/>
            <person name="Xu J.R."/>
            <person name="Liu H."/>
            <person name="Zhang R."/>
            <person name="Sun G."/>
        </authorList>
    </citation>
    <scope>NUCLEOTIDE SEQUENCE [LARGE SCALE GENOMIC DNA]</scope>
    <source>
        <strain evidence="4 5">LNHT1506</strain>
    </source>
</reference>
<sequence>MATLGILTPPPSASAESHGTTTCWVIDTRPLWPGDSIAAASGAAKALALVSLSEQTIIMNKMFIADAKMSLASALIKRLWISKTLGIAWKEVHIARRGDQKHGKPCAVDEYDVPIPGIDFNVSHQNGLVTLIGYDGRASQRPGTGGYISNRNREVTVGTDIVCVNERDDYRTIDEEGLDGWVDIYDSIFSDEERWSMKYDVDQVTLLDGTTLSAEDLGRHDRCIARHKDISLTTPRGKSVTFSSEQLIDAKLRRFYAYFCYKESYIKLSGEALLAPWIKQCEFFNVRSPTPGTPARCSKHGVWGEEVDDVDVHLRGRAVTDVRMKLQAFEEDFMIGTAIQGDISGVKIAPFKELNMETDVMQYAQENLWSA</sequence>
<name>A0A6H0XLJ4_9PEZI</name>
<accession>A0A6H0XLJ4</accession>
<dbReference type="AlphaFoldDB" id="A0A6H0XLJ4"/>
<dbReference type="InterPro" id="IPR037143">
    <property type="entry name" value="4-PPantetheinyl_Trfase_dom_sf"/>
</dbReference>
<evidence type="ECO:0000313" key="5">
    <source>
        <dbReference type="Proteomes" id="UP000503462"/>
    </source>
</evidence>